<evidence type="ECO:0000313" key="11">
    <source>
        <dbReference type="Proteomes" id="UP000247498"/>
    </source>
</evidence>
<evidence type="ECO:0000256" key="4">
    <source>
        <dbReference type="ARBA" id="ARBA00022618"/>
    </source>
</evidence>
<keyword evidence="7" id="KW-0131">Cell cycle</keyword>
<dbReference type="Pfam" id="PF12719">
    <property type="entry name" value="Cnd3"/>
    <property type="match status" value="1"/>
</dbReference>
<proteinExistence type="inferred from homology"/>
<evidence type="ECO:0000256" key="1">
    <source>
        <dbReference type="ARBA" id="ARBA00004286"/>
    </source>
</evidence>
<sequence>MPSLQAEVGSLFNAVQRSSVATERCVRQFWKLVQQEPEEAARALGSCVELVLAAPRKAPNVERCVRFLGALAALAPAGATGEALTEALFRQLSSHLEAADRGVRFRAAQALAITLQALPPDACVDEDLAAELSGRLRERLNDKVAEVRLCAARALGRLPAPDESGGYASDPAAQALSERLAWERSKDVRAAVLQALPLAPDTLPALLERLRDVSPSVRLAVVARLFAVPMSLLTIRQRAELVGTGLRDRDAGVREAAAEGVARWLREDSSGDALKLLGSLDVETHADAAALALEGLLESGAIDASALASSAAAEGRGLRAAAAAAQGSGGGKAVLEPAEALLWRVVCEWLHRTAVSEGLSAASTSGAAAAVRAAAATARHDALEASLPESGADVAALITAHTAAGPAARFAATQLASIAATCMDWADATGRASAAEALRNAIAADPGLEEGADGSEGPLLAGAGGDCAYEEAVVRVAARVHAGGAGDFVDAIASALSLMRERTGLAAGSDSPMAGAPAAAWRQALAYVRLTLRALPSRHVAGGRNAASDALAELWEGLLLPGVAHEDDCVRAAAIECVALYALAGASPVALPAALLMLRRALAGGEAPAVAAAAARGMSDLFLALGPTAVDGGLAAAGAAGAATAAGGSDARGAVQLLADAAWGVLEGARDRATPGPLDDAGEELLSAAAGGMSRALLHEAAWRAAGAATGASPADACPAGALQRALGALLLAHVHPATEGCPLLRQSLALFFEAYAAAGTPDRKRGLGAAALPAARAAHAIGGRAPAARQPAPMLLRFVLQLLHQGSCGTGEDAKQEQQGSGEKGQRDDGWGAAAFAQQLLTEAEHVWLVLLSRGVAPQRNRPYAAALIEVAQALPLRAGCEGLGVLLAMAQRLEDAVAADAALSKAAAGLLERLAALEADAAPAPSDADLEDVIDRLRGGALSREPALPGAAADSASGASQAPGTARKARVTRAASLVSSGSTPEVVGGGVQSALAAESSLVAATPPPPWVARRRGGTSALRSPSAPLSPAGSGDEAGAQGQERQPLGLSLSANTPAPRAAAARRSDAAPAKGATPAARRASSRSAALD</sequence>
<name>A0A2V0NU18_9CHLO</name>
<feature type="region of interest" description="Disordered" evidence="8">
    <location>
        <begin position="947"/>
        <end position="970"/>
    </location>
</feature>
<keyword evidence="5" id="KW-0498">Mitosis</keyword>
<keyword evidence="4" id="KW-0132">Cell division</keyword>
<dbReference type="InterPro" id="IPR011989">
    <property type="entry name" value="ARM-like"/>
</dbReference>
<dbReference type="GO" id="GO:0007076">
    <property type="term" value="P:mitotic chromosome condensation"/>
    <property type="evidence" value="ECO:0007669"/>
    <property type="project" value="InterPro"/>
</dbReference>
<feature type="compositionally biased region" description="Low complexity" evidence="8">
    <location>
        <begin position="1021"/>
        <end position="1036"/>
    </location>
</feature>
<evidence type="ECO:0000256" key="3">
    <source>
        <dbReference type="ARBA" id="ARBA00022454"/>
    </source>
</evidence>
<keyword evidence="3" id="KW-0158">Chromosome</keyword>
<gene>
    <name evidence="10" type="ORF">Rsub_01129</name>
</gene>
<evidence type="ECO:0000256" key="5">
    <source>
        <dbReference type="ARBA" id="ARBA00022776"/>
    </source>
</evidence>
<evidence type="ECO:0000313" key="10">
    <source>
        <dbReference type="EMBL" id="GBF88417.1"/>
    </source>
</evidence>
<dbReference type="FunCoup" id="A0A2V0NU18">
    <property type="interactions" value="978"/>
</dbReference>
<keyword evidence="6" id="KW-0226">DNA condensation</keyword>
<feature type="compositionally biased region" description="Low complexity" evidence="8">
    <location>
        <begin position="1055"/>
        <end position="1091"/>
    </location>
</feature>
<comment type="caution">
    <text evidence="10">The sequence shown here is derived from an EMBL/GenBank/DDBJ whole genome shotgun (WGS) entry which is preliminary data.</text>
</comment>
<dbReference type="Proteomes" id="UP000247498">
    <property type="component" value="Unassembled WGS sequence"/>
</dbReference>
<comment type="subcellular location">
    <subcellularLocation>
        <location evidence="1">Chromosome</location>
    </subcellularLocation>
</comment>
<accession>A0A2V0NU18</accession>
<evidence type="ECO:0000259" key="9">
    <source>
        <dbReference type="Pfam" id="PF12719"/>
    </source>
</evidence>
<dbReference type="GO" id="GO:0000796">
    <property type="term" value="C:condensin complex"/>
    <property type="evidence" value="ECO:0007669"/>
    <property type="project" value="InterPro"/>
</dbReference>
<dbReference type="OrthoDB" id="538646at2759"/>
<feature type="region of interest" description="Disordered" evidence="8">
    <location>
        <begin position="1006"/>
        <end position="1091"/>
    </location>
</feature>
<dbReference type="GO" id="GO:0000793">
    <property type="term" value="C:condensed chromosome"/>
    <property type="evidence" value="ECO:0007669"/>
    <property type="project" value="TreeGrafter"/>
</dbReference>
<evidence type="ECO:0000256" key="6">
    <source>
        <dbReference type="ARBA" id="ARBA00023067"/>
    </source>
</evidence>
<evidence type="ECO:0000256" key="2">
    <source>
        <dbReference type="ARBA" id="ARBA00006533"/>
    </source>
</evidence>
<reference evidence="10 11" key="1">
    <citation type="journal article" date="2018" name="Sci. Rep.">
        <title>Raphidocelis subcapitata (=Pseudokirchneriella subcapitata) provides an insight into genome evolution and environmental adaptations in the Sphaeropleales.</title>
        <authorList>
            <person name="Suzuki S."/>
            <person name="Yamaguchi H."/>
            <person name="Nakajima N."/>
            <person name="Kawachi M."/>
        </authorList>
    </citation>
    <scope>NUCLEOTIDE SEQUENCE [LARGE SCALE GENOMIC DNA]</scope>
    <source>
        <strain evidence="10 11">NIES-35</strain>
    </source>
</reference>
<dbReference type="InParanoid" id="A0A2V0NU18"/>
<dbReference type="InterPro" id="IPR027165">
    <property type="entry name" value="CND3"/>
</dbReference>
<feature type="compositionally biased region" description="Low complexity" evidence="8">
    <location>
        <begin position="948"/>
        <end position="966"/>
    </location>
</feature>
<feature type="region of interest" description="Disordered" evidence="8">
    <location>
        <begin position="811"/>
        <end position="830"/>
    </location>
</feature>
<dbReference type="InterPro" id="IPR025977">
    <property type="entry name" value="Cnd3_C"/>
</dbReference>
<dbReference type="PANTHER" id="PTHR14418">
    <property type="entry name" value="CONDENSIN COMPLEX SUBUNIT 3-RELATED"/>
    <property type="match status" value="1"/>
</dbReference>
<dbReference type="InterPro" id="IPR016024">
    <property type="entry name" value="ARM-type_fold"/>
</dbReference>
<dbReference type="AlphaFoldDB" id="A0A2V0NU18"/>
<protein>
    <recommendedName>
        <fullName evidence="9">Nuclear condensin complex subunit 3 C-terminal domain-containing protein</fullName>
    </recommendedName>
</protein>
<dbReference type="Gene3D" id="1.25.10.10">
    <property type="entry name" value="Leucine-rich Repeat Variant"/>
    <property type="match status" value="1"/>
</dbReference>
<dbReference type="GO" id="GO:0051301">
    <property type="term" value="P:cell division"/>
    <property type="evidence" value="ECO:0007669"/>
    <property type="project" value="UniProtKB-KW"/>
</dbReference>
<organism evidence="10 11">
    <name type="scientific">Raphidocelis subcapitata</name>
    <dbReference type="NCBI Taxonomy" id="307507"/>
    <lineage>
        <taxon>Eukaryota</taxon>
        <taxon>Viridiplantae</taxon>
        <taxon>Chlorophyta</taxon>
        <taxon>core chlorophytes</taxon>
        <taxon>Chlorophyceae</taxon>
        <taxon>CS clade</taxon>
        <taxon>Sphaeropleales</taxon>
        <taxon>Selenastraceae</taxon>
        <taxon>Raphidocelis</taxon>
    </lineage>
</organism>
<evidence type="ECO:0000256" key="7">
    <source>
        <dbReference type="ARBA" id="ARBA00023306"/>
    </source>
</evidence>
<comment type="similarity">
    <text evidence="2">Belongs to the CND3 (condensin subunit 3) family.</text>
</comment>
<feature type="domain" description="Nuclear condensin complex subunit 3 C-terminal" evidence="9">
    <location>
        <begin position="549"/>
        <end position="819"/>
    </location>
</feature>
<keyword evidence="11" id="KW-1185">Reference proteome</keyword>
<dbReference type="SUPFAM" id="SSF48371">
    <property type="entry name" value="ARM repeat"/>
    <property type="match status" value="1"/>
</dbReference>
<dbReference type="STRING" id="307507.A0A2V0NU18"/>
<dbReference type="EMBL" id="BDRX01000005">
    <property type="protein sequence ID" value="GBF88417.1"/>
    <property type="molecule type" value="Genomic_DNA"/>
</dbReference>
<evidence type="ECO:0000256" key="8">
    <source>
        <dbReference type="SAM" id="MobiDB-lite"/>
    </source>
</evidence>
<dbReference type="PANTHER" id="PTHR14418:SF5">
    <property type="entry name" value="CONDENSIN COMPLEX SUBUNIT 3"/>
    <property type="match status" value="1"/>
</dbReference>